<evidence type="ECO:0000313" key="1">
    <source>
        <dbReference type="EMBL" id="VYT88746.1"/>
    </source>
</evidence>
<accession>A0A6N3AG28</accession>
<sequence>MDCKHEFMGYKDGVTCLKCGLKLGVQEYRDFLQQKEVKEPKKPSTRRKGAK</sequence>
<dbReference type="RefSeq" id="WP_156635454.1">
    <property type="nucleotide sequence ID" value="NZ_CACRTL010000019.1"/>
</dbReference>
<organism evidence="1">
    <name type="scientific">Thomasclavelia ramosa</name>
    <dbReference type="NCBI Taxonomy" id="1547"/>
    <lineage>
        <taxon>Bacteria</taxon>
        <taxon>Bacillati</taxon>
        <taxon>Bacillota</taxon>
        <taxon>Erysipelotrichia</taxon>
        <taxon>Erysipelotrichales</taxon>
        <taxon>Coprobacillaceae</taxon>
        <taxon>Thomasclavelia</taxon>
    </lineage>
</organism>
<reference evidence="1" key="1">
    <citation type="submission" date="2019-11" db="EMBL/GenBank/DDBJ databases">
        <authorList>
            <person name="Feng L."/>
        </authorList>
    </citation>
    <scope>NUCLEOTIDE SEQUENCE</scope>
    <source>
        <strain evidence="1">CramosumLFYP8</strain>
    </source>
</reference>
<name>A0A6N3AG28_9FIRM</name>
<proteinExistence type="predicted"/>
<protein>
    <submittedName>
        <fullName evidence="1">Uncharacterized protein</fullName>
    </submittedName>
</protein>
<dbReference type="AlphaFoldDB" id="A0A6N3AG28"/>
<dbReference type="EMBL" id="CACRTL010000019">
    <property type="protein sequence ID" value="VYT88746.1"/>
    <property type="molecule type" value="Genomic_DNA"/>
</dbReference>
<gene>
    <name evidence="1" type="ORF">CRLFYP8_02430</name>
</gene>